<feature type="transmembrane region" description="Helical" evidence="7">
    <location>
        <begin position="71"/>
        <end position="91"/>
    </location>
</feature>
<reference evidence="10" key="1">
    <citation type="submission" date="2015-12" db="EMBL/GenBank/DDBJ databases">
        <authorList>
            <person name="Nair G.R."/>
            <person name="Kaur G."/>
            <person name="Mayilraj S."/>
        </authorList>
    </citation>
    <scope>NUCLEOTIDE SEQUENCE [LARGE SCALE GENOMIC DNA]</scope>
    <source>
        <strain evidence="10">CD08_4</strain>
    </source>
</reference>
<dbReference type="Gene3D" id="3.30.240.20">
    <property type="entry name" value="bsu07140 like domains"/>
    <property type="match status" value="1"/>
</dbReference>
<dbReference type="InterPro" id="IPR023090">
    <property type="entry name" value="UPF0702_alpha/beta_dom_sf"/>
</dbReference>
<keyword evidence="3" id="KW-1003">Cell membrane</keyword>
<dbReference type="Proteomes" id="UP000053512">
    <property type="component" value="Unassembled WGS sequence"/>
</dbReference>
<dbReference type="AlphaFoldDB" id="A0A0W8ING1"/>
<evidence type="ECO:0000256" key="4">
    <source>
        <dbReference type="ARBA" id="ARBA00022692"/>
    </source>
</evidence>
<keyword evidence="6 7" id="KW-0472">Membrane</keyword>
<feature type="domain" description="YetF C-terminal" evidence="8">
    <location>
        <begin position="96"/>
        <end position="162"/>
    </location>
</feature>
<gene>
    <name evidence="9" type="ORF">AVL61_12860</name>
</gene>
<dbReference type="EMBL" id="LQBK01000005">
    <property type="protein sequence ID" value="KUG61291.1"/>
    <property type="molecule type" value="Genomic_DNA"/>
</dbReference>
<evidence type="ECO:0000313" key="10">
    <source>
        <dbReference type="Proteomes" id="UP000053512"/>
    </source>
</evidence>
<dbReference type="InterPro" id="IPR007353">
    <property type="entry name" value="DUF421"/>
</dbReference>
<evidence type="ECO:0000259" key="8">
    <source>
        <dbReference type="Pfam" id="PF04239"/>
    </source>
</evidence>
<feature type="transmembrane region" description="Helical" evidence="7">
    <location>
        <begin position="46"/>
        <end position="65"/>
    </location>
</feature>
<sequence length="189" mass="19614">MLEDAVALLGVDAPGALAVVASAVGIYLAFLLMVRLFGQRVLSRLSTFDAVVAVMLGAVAGRAVLGDTPTLAAGVLGLGTLFALEAAFGQLRAGIRVSALMNNQAVLLMAGGRVLEANLRRVHVVESELFGALREAGVRSPGEIACVVFEASGTISVLRRGTPLDPRLLAGVRDAHLVPEELLGDPHRD</sequence>
<proteinExistence type="inferred from homology"/>
<keyword evidence="4 7" id="KW-0812">Transmembrane</keyword>
<name>A0A0W8ING1_KOCRO</name>
<evidence type="ECO:0000256" key="6">
    <source>
        <dbReference type="ARBA" id="ARBA00023136"/>
    </source>
</evidence>
<dbReference type="PANTHER" id="PTHR34582">
    <property type="entry name" value="UPF0702 TRANSMEMBRANE PROTEIN YCAP"/>
    <property type="match status" value="1"/>
</dbReference>
<dbReference type="GO" id="GO:0005886">
    <property type="term" value="C:plasma membrane"/>
    <property type="evidence" value="ECO:0007669"/>
    <property type="project" value="UniProtKB-SubCell"/>
</dbReference>
<dbReference type="PANTHER" id="PTHR34582:SF6">
    <property type="entry name" value="UPF0702 TRANSMEMBRANE PROTEIN YCAP"/>
    <property type="match status" value="1"/>
</dbReference>
<dbReference type="OrthoDB" id="3266405at2"/>
<comment type="caution">
    <text evidence="9">The sequence shown here is derived from an EMBL/GenBank/DDBJ whole genome shotgun (WGS) entry which is preliminary data.</text>
</comment>
<evidence type="ECO:0000256" key="2">
    <source>
        <dbReference type="ARBA" id="ARBA00006448"/>
    </source>
</evidence>
<dbReference type="RefSeq" id="WP_058873324.1">
    <property type="nucleotide sequence ID" value="NZ_LQBK01000005.1"/>
</dbReference>
<organism evidence="9 10">
    <name type="scientific">Kocuria rosea subsp. polaris</name>
    <dbReference type="NCBI Taxonomy" id="136273"/>
    <lineage>
        <taxon>Bacteria</taxon>
        <taxon>Bacillati</taxon>
        <taxon>Actinomycetota</taxon>
        <taxon>Actinomycetes</taxon>
        <taxon>Micrococcales</taxon>
        <taxon>Micrococcaceae</taxon>
        <taxon>Kocuria</taxon>
    </lineage>
</organism>
<dbReference type="Pfam" id="PF04239">
    <property type="entry name" value="DUF421"/>
    <property type="match status" value="1"/>
</dbReference>
<protein>
    <recommendedName>
        <fullName evidence="8">YetF C-terminal domain-containing protein</fullName>
    </recommendedName>
</protein>
<comment type="subcellular location">
    <subcellularLocation>
        <location evidence="1">Cell membrane</location>
        <topology evidence="1">Multi-pass membrane protein</topology>
    </subcellularLocation>
</comment>
<accession>A0A0W8ING1</accession>
<comment type="similarity">
    <text evidence="2">Belongs to the UPF0702 family.</text>
</comment>
<feature type="transmembrane region" description="Helical" evidence="7">
    <location>
        <begin position="15"/>
        <end position="34"/>
    </location>
</feature>
<evidence type="ECO:0000313" key="9">
    <source>
        <dbReference type="EMBL" id="KUG61291.1"/>
    </source>
</evidence>
<evidence type="ECO:0000256" key="3">
    <source>
        <dbReference type="ARBA" id="ARBA00022475"/>
    </source>
</evidence>
<dbReference type="STRING" id="136273.GY22_04550"/>
<keyword evidence="5 7" id="KW-1133">Transmembrane helix</keyword>
<evidence type="ECO:0000256" key="7">
    <source>
        <dbReference type="SAM" id="Phobius"/>
    </source>
</evidence>
<evidence type="ECO:0000256" key="5">
    <source>
        <dbReference type="ARBA" id="ARBA00022989"/>
    </source>
</evidence>
<evidence type="ECO:0000256" key="1">
    <source>
        <dbReference type="ARBA" id="ARBA00004651"/>
    </source>
</evidence>